<reference evidence="1" key="1">
    <citation type="submission" date="2022-07" db="EMBL/GenBank/DDBJ databases">
        <title>Bombella genomes.</title>
        <authorList>
            <person name="Harer L."/>
            <person name="Styblova S."/>
            <person name="Ehrmann M."/>
        </authorList>
    </citation>
    <scope>NUCLEOTIDE SEQUENCE</scope>
    <source>
        <strain evidence="1">TMW 2.2543</strain>
    </source>
</reference>
<sequence>MADDEAASLEDILAGKQNGEHGAALSVDANSHARIAQLLGPLMHDLDKASVFKALLKHDEQFDADVAREMWRLDRPEAGEPTGNKLATETARILSEHQDTVQLLLPVFPQIFFISFQSFH</sequence>
<evidence type="ECO:0000313" key="1">
    <source>
        <dbReference type="EMBL" id="MCX5617619.1"/>
    </source>
</evidence>
<organism evidence="1 2">
    <name type="scientific">Bombella pluederhausensis</name>
    <dbReference type="NCBI Taxonomy" id="2967336"/>
    <lineage>
        <taxon>Bacteria</taxon>
        <taxon>Pseudomonadati</taxon>
        <taxon>Pseudomonadota</taxon>
        <taxon>Alphaproteobacteria</taxon>
        <taxon>Acetobacterales</taxon>
        <taxon>Acetobacteraceae</taxon>
        <taxon>Bombella</taxon>
    </lineage>
</organism>
<keyword evidence="2" id="KW-1185">Reference proteome</keyword>
<proteinExistence type="predicted"/>
<name>A0ABT3WEW4_9PROT</name>
<dbReference type="RefSeq" id="WP_266116092.1">
    <property type="nucleotide sequence ID" value="NZ_JANIDY010000001.1"/>
</dbReference>
<dbReference type="EMBL" id="JANIDY010000001">
    <property type="protein sequence ID" value="MCX5617619.1"/>
    <property type="molecule type" value="Genomic_DNA"/>
</dbReference>
<gene>
    <name evidence="1" type="ORF">NQF86_02890</name>
</gene>
<evidence type="ECO:0000313" key="2">
    <source>
        <dbReference type="Proteomes" id="UP001165576"/>
    </source>
</evidence>
<protein>
    <submittedName>
        <fullName evidence="1">Uncharacterized protein</fullName>
    </submittedName>
</protein>
<dbReference type="Proteomes" id="UP001165576">
    <property type="component" value="Unassembled WGS sequence"/>
</dbReference>
<comment type="caution">
    <text evidence="1">The sequence shown here is derived from an EMBL/GenBank/DDBJ whole genome shotgun (WGS) entry which is preliminary data.</text>
</comment>
<accession>A0ABT3WEW4</accession>